<dbReference type="Proteomes" id="UP000194422">
    <property type="component" value="Unassembled WGS sequence"/>
</dbReference>
<evidence type="ECO:0000313" key="22">
    <source>
        <dbReference type="Proteomes" id="UP000194422"/>
    </source>
</evidence>
<evidence type="ECO:0000256" key="10">
    <source>
        <dbReference type="ARBA" id="ARBA00022917"/>
    </source>
</evidence>
<dbReference type="PANTHER" id="PTHR42918:SF15">
    <property type="entry name" value="LYSINE--TRNA LIGASE, CHLOROPLASTIC_MITOCHONDRIAL"/>
    <property type="match status" value="1"/>
</dbReference>
<dbReference type="Pfam" id="PF01336">
    <property type="entry name" value="tRNA_anti-codon"/>
    <property type="match status" value="1"/>
</dbReference>
<evidence type="ECO:0000256" key="14">
    <source>
        <dbReference type="RuleBase" id="RU000336"/>
    </source>
</evidence>
<comment type="subunit">
    <text evidence="3 13">Homodimer.</text>
</comment>
<gene>
    <name evidence="20" type="primary">lysS_1</name>
    <name evidence="13 16" type="synonym">lysS</name>
    <name evidence="20" type="ORF">BACERE00174_01313</name>
    <name evidence="19" type="ORF">BACERE00221_00137</name>
    <name evidence="16" type="ORF">FYW06_26385</name>
    <name evidence="21" type="ORF">P3K65_00430</name>
    <name evidence="18" type="ORF">P6U19_26500</name>
    <name evidence="17" type="ORF">P6U22_26340</name>
</gene>
<dbReference type="InterPro" id="IPR045864">
    <property type="entry name" value="aa-tRNA-synth_II/BPL/LPL"/>
</dbReference>
<reference evidence="17 25" key="3">
    <citation type="submission" date="2023-03" db="EMBL/GenBank/DDBJ databases">
        <title>Genetic diversity of Bacillus cereus sensu lato isolates from Slovenia.</title>
        <authorList>
            <person name="Abdelli M."/>
        </authorList>
    </citation>
    <scope>NUCLEOTIDE SEQUENCE [LARGE SCALE GENOMIC DNA]</scope>
    <source>
        <strain evidence="18">SIBC39</strain>
        <strain evidence="17 25">SIBC61B</strain>
    </source>
</reference>
<keyword evidence="9 13" id="KW-0460">Magnesium</keyword>
<dbReference type="InterPro" id="IPR034762">
    <property type="entry name" value="Lys-tRNA-ligase_II_bac/euk"/>
</dbReference>
<comment type="similarity">
    <text evidence="2 13">Belongs to the class-II aminoacyl-tRNA synthetase family.</text>
</comment>
<dbReference type="NCBIfam" id="TIGR00499">
    <property type="entry name" value="lysS_bact"/>
    <property type="match status" value="1"/>
</dbReference>
<feature type="binding site" evidence="13">
    <location>
        <position position="415"/>
    </location>
    <ligand>
        <name>Mg(2+)</name>
        <dbReference type="ChEBI" id="CHEBI:18420"/>
        <label>1</label>
    </ligand>
</feature>
<dbReference type="Proteomes" id="UP001221338">
    <property type="component" value="Unassembled WGS sequence"/>
</dbReference>
<dbReference type="InterPro" id="IPR004364">
    <property type="entry name" value="Aa-tRNA-synt_II"/>
</dbReference>
<evidence type="ECO:0000256" key="3">
    <source>
        <dbReference type="ARBA" id="ARBA00011738"/>
    </source>
</evidence>
<accession>A0A1J9XSW6</accession>
<evidence type="ECO:0000256" key="13">
    <source>
        <dbReference type="HAMAP-Rule" id="MF_00252"/>
    </source>
</evidence>
<dbReference type="SUPFAM" id="SSF55681">
    <property type="entry name" value="Class II aaRS and biotin synthetases"/>
    <property type="match status" value="1"/>
</dbReference>
<keyword evidence="10 13" id="KW-0648">Protein biosynthesis</keyword>
<evidence type="ECO:0000313" key="18">
    <source>
        <dbReference type="EMBL" id="MDG0956105.1"/>
    </source>
</evidence>
<dbReference type="InterPro" id="IPR012340">
    <property type="entry name" value="NA-bd_OB-fold"/>
</dbReference>
<evidence type="ECO:0000313" key="17">
    <source>
        <dbReference type="EMBL" id="MDG0944659.1"/>
    </source>
</evidence>
<keyword evidence="4 13" id="KW-0963">Cytoplasm</keyword>
<keyword evidence="11 13" id="KW-0030">Aminoacyl-tRNA synthetase</keyword>
<dbReference type="GO" id="GO:0005524">
    <property type="term" value="F:ATP binding"/>
    <property type="evidence" value="ECO:0007669"/>
    <property type="project" value="UniProtKB-UniRule"/>
</dbReference>
<evidence type="ECO:0000256" key="2">
    <source>
        <dbReference type="ARBA" id="ARBA00008226"/>
    </source>
</evidence>
<dbReference type="GO" id="GO:0004824">
    <property type="term" value="F:lysine-tRNA ligase activity"/>
    <property type="evidence" value="ECO:0007669"/>
    <property type="project" value="UniProtKB-UniRule"/>
</dbReference>
<evidence type="ECO:0000256" key="11">
    <source>
        <dbReference type="ARBA" id="ARBA00023146"/>
    </source>
</evidence>
<dbReference type="EMBL" id="VXCE01000035">
    <property type="protein sequence ID" value="KAA8473766.1"/>
    <property type="molecule type" value="Genomic_DNA"/>
</dbReference>
<dbReference type="RefSeq" id="WP_000369678.1">
    <property type="nucleotide sequence ID" value="NZ_BPLB01000018.1"/>
</dbReference>
<dbReference type="GO" id="GO:0006430">
    <property type="term" value="P:lysyl-tRNA aminoacylation"/>
    <property type="evidence" value="ECO:0007669"/>
    <property type="project" value="UniProtKB-UniRule"/>
</dbReference>
<keyword evidence="25" id="KW-1185">Reference proteome</keyword>
<feature type="binding site" evidence="13">
    <location>
        <position position="415"/>
    </location>
    <ligand>
        <name>Mg(2+)</name>
        <dbReference type="ChEBI" id="CHEBI:18420"/>
        <label>2</label>
    </ligand>
</feature>
<evidence type="ECO:0000256" key="6">
    <source>
        <dbReference type="ARBA" id="ARBA00022723"/>
    </source>
</evidence>
<dbReference type="SMR" id="A0A1J9XSW6"/>
<dbReference type="FunFam" id="3.30.930.10:FF:000001">
    <property type="entry name" value="Lysine--tRNA ligase"/>
    <property type="match status" value="1"/>
</dbReference>
<dbReference type="FunFam" id="2.40.50.140:FF:000024">
    <property type="entry name" value="Lysine--tRNA ligase"/>
    <property type="match status" value="1"/>
</dbReference>
<dbReference type="GO" id="GO:0005829">
    <property type="term" value="C:cytosol"/>
    <property type="evidence" value="ECO:0007669"/>
    <property type="project" value="TreeGrafter"/>
</dbReference>
<dbReference type="InterPro" id="IPR044136">
    <property type="entry name" value="Lys-tRNA-ligase_II_N"/>
</dbReference>
<comment type="catalytic activity">
    <reaction evidence="12 13 14">
        <text>tRNA(Lys) + L-lysine + ATP = L-lysyl-tRNA(Lys) + AMP + diphosphate</text>
        <dbReference type="Rhea" id="RHEA:20792"/>
        <dbReference type="Rhea" id="RHEA-COMP:9696"/>
        <dbReference type="Rhea" id="RHEA-COMP:9697"/>
        <dbReference type="ChEBI" id="CHEBI:30616"/>
        <dbReference type="ChEBI" id="CHEBI:32551"/>
        <dbReference type="ChEBI" id="CHEBI:33019"/>
        <dbReference type="ChEBI" id="CHEBI:78442"/>
        <dbReference type="ChEBI" id="CHEBI:78529"/>
        <dbReference type="ChEBI" id="CHEBI:456215"/>
        <dbReference type="EC" id="6.1.1.6"/>
    </reaction>
</comment>
<keyword evidence="7 13" id="KW-0547">Nucleotide-binding</keyword>
<evidence type="ECO:0000313" key="19">
    <source>
        <dbReference type="EMBL" id="SMD71214.1"/>
    </source>
</evidence>
<evidence type="ECO:0000313" key="21">
    <source>
        <dbReference type="EMBL" id="WES07039.1"/>
    </source>
</evidence>
<evidence type="ECO:0000313" key="20">
    <source>
        <dbReference type="EMBL" id="SMD75745.1"/>
    </source>
</evidence>
<dbReference type="CDD" id="cd00775">
    <property type="entry name" value="LysRS_core"/>
    <property type="match status" value="1"/>
</dbReference>
<proteinExistence type="inferred from homology"/>
<name>A0A1J9XSW6_9BACI</name>
<reference evidence="21" key="4">
    <citation type="submission" date="2023-03" db="EMBL/GenBank/DDBJ databases">
        <authorList>
            <person name="Liu Z."/>
        </authorList>
    </citation>
    <scope>NUCLEOTIDE SEQUENCE</scope>
    <source>
        <strain evidence="21">Bc006</strain>
    </source>
</reference>
<evidence type="ECO:0000256" key="5">
    <source>
        <dbReference type="ARBA" id="ARBA00022598"/>
    </source>
</evidence>
<dbReference type="AlphaFoldDB" id="A0A1J9XSW6"/>
<dbReference type="InterPro" id="IPR004365">
    <property type="entry name" value="NA-bd_OB_tRNA"/>
</dbReference>
<dbReference type="EC" id="6.1.1.6" evidence="13"/>
<dbReference type="SUPFAM" id="SSF50249">
    <property type="entry name" value="Nucleic acid-binding proteins"/>
    <property type="match status" value="1"/>
</dbReference>
<dbReference type="Pfam" id="PF00152">
    <property type="entry name" value="tRNA-synt_2"/>
    <property type="match status" value="1"/>
</dbReference>
<keyword evidence="6 13" id="KW-0479">Metal-binding</keyword>
<comment type="cofactor">
    <cofactor evidence="13 14">
        <name>Mg(2+)</name>
        <dbReference type="ChEBI" id="CHEBI:18420"/>
    </cofactor>
    <text evidence="13 14">Binds 3 Mg(2+) ions per subunit.</text>
</comment>
<organism evidence="20 22">
    <name type="scientific">Bacillus paranthracis</name>
    <dbReference type="NCBI Taxonomy" id="2026186"/>
    <lineage>
        <taxon>Bacteria</taxon>
        <taxon>Bacillati</taxon>
        <taxon>Bacillota</taxon>
        <taxon>Bacilli</taxon>
        <taxon>Bacillales</taxon>
        <taxon>Bacillaceae</taxon>
        <taxon>Bacillus</taxon>
        <taxon>Bacillus cereus group</taxon>
    </lineage>
</organism>
<keyword evidence="8 13" id="KW-0067">ATP-binding</keyword>
<evidence type="ECO:0000313" key="24">
    <source>
        <dbReference type="Proteomes" id="UP000325411"/>
    </source>
</evidence>
<dbReference type="Gene3D" id="2.40.50.140">
    <property type="entry name" value="Nucleic acid-binding proteins"/>
    <property type="match status" value="1"/>
</dbReference>
<dbReference type="GO" id="GO:0000049">
    <property type="term" value="F:tRNA binding"/>
    <property type="evidence" value="ECO:0007669"/>
    <property type="project" value="TreeGrafter"/>
</dbReference>
<evidence type="ECO:0000313" key="25">
    <source>
        <dbReference type="Proteomes" id="UP001221338"/>
    </source>
</evidence>
<evidence type="ECO:0000256" key="7">
    <source>
        <dbReference type="ARBA" id="ARBA00022741"/>
    </source>
</evidence>
<dbReference type="CDD" id="cd04322">
    <property type="entry name" value="LysRS_N"/>
    <property type="match status" value="1"/>
</dbReference>
<evidence type="ECO:0000313" key="23">
    <source>
        <dbReference type="Proteomes" id="UP000194435"/>
    </source>
</evidence>
<reference evidence="16 24" key="2">
    <citation type="submission" date="2019-09" db="EMBL/GenBank/DDBJ databases">
        <authorList>
            <person name="Geng P."/>
            <person name="Wan X."/>
            <person name="Zhou G."/>
            <person name="Yuan Z."/>
            <person name="Hu X."/>
        </authorList>
    </citation>
    <scope>NUCLEOTIDE SEQUENCE [LARGE SCALE GENOMIC DNA]</scope>
    <source>
        <strain evidence="16 24">EFR-4</strain>
    </source>
</reference>
<comment type="subcellular location">
    <subcellularLocation>
        <location evidence="1 13">Cytoplasm</location>
    </subcellularLocation>
</comment>
<dbReference type="InterPro" id="IPR006195">
    <property type="entry name" value="aa-tRNA-synth_II"/>
</dbReference>
<dbReference type="PROSITE" id="PS50862">
    <property type="entry name" value="AA_TRNA_LIGASE_II"/>
    <property type="match status" value="1"/>
</dbReference>
<dbReference type="EMBL" id="JARPRV010000029">
    <property type="protein sequence ID" value="MDG0944659.1"/>
    <property type="molecule type" value="Genomic_DNA"/>
</dbReference>
<dbReference type="InterPro" id="IPR002313">
    <property type="entry name" value="Lys-tRNA-ligase_II"/>
</dbReference>
<feature type="domain" description="Aminoacyl-transfer RNA synthetases class-II family profile" evidence="15">
    <location>
        <begin position="178"/>
        <end position="492"/>
    </location>
</feature>
<evidence type="ECO:0000256" key="1">
    <source>
        <dbReference type="ARBA" id="ARBA00004496"/>
    </source>
</evidence>
<dbReference type="EMBL" id="JARPRR010000033">
    <property type="protein sequence ID" value="MDG0956105.1"/>
    <property type="molecule type" value="Genomic_DNA"/>
</dbReference>
<keyword evidence="5 13" id="KW-0436">Ligase</keyword>
<dbReference type="Proteomes" id="UP001216801">
    <property type="component" value="Unassembled WGS sequence"/>
</dbReference>
<dbReference type="HAMAP" id="MF_00252">
    <property type="entry name" value="Lys_tRNA_synth_class2"/>
    <property type="match status" value="1"/>
</dbReference>
<dbReference type="Proteomes" id="UP000325411">
    <property type="component" value="Unassembled WGS sequence"/>
</dbReference>
<sequence>MDNMNHEELNDQLLVRREKLHNLREQGIDPFGKRFERTNATNELLSLYGEFSKEELEEKEISVSIAGRIMTKRGKGKAGFAHIQDLHGQVQIYVRKDAVGDEEYELFKTADLGDLVGIEGKVFKTNVGELSVKATGFTLLTKSLRPLPDKYHGLKDVEQRYRQRYLDLITSMESRETFVTRSKIIREMRRYLDDNGYLEVETPMMHAIAGGASARPFITHHNALDMELYMRIAIELHLKRLIVGGLEKVYEIGRVFRNEGVSTRHNPEFTMIELYEAYADYKDIMKLTENMVAHIAKQVLGTTTIQYGDYEINLEPEWTRLHMVDAIKEHSGADFWNPMSVEEARELAKEHNVEIKDTMEVGHIINEFFEQKVEDKLIQPTFIYGHPVEISPLAKKNDEDPRFTDRFELFIVAREHANAFTELNDPIDQKERFEAQLKEREQGNDEAHMMDDDYIEALEYGMPPTGGLGIGIDRLVMLLTNAPSIRDVLLFPAMRHKQD</sequence>
<dbReference type="EMBL" id="CP119629">
    <property type="protein sequence ID" value="WES07039.1"/>
    <property type="molecule type" value="Genomic_DNA"/>
</dbReference>
<dbReference type="Proteomes" id="UP000194435">
    <property type="component" value="Unassembled WGS sequence"/>
</dbReference>
<dbReference type="PRINTS" id="PR00982">
    <property type="entry name" value="TRNASYNTHLYS"/>
</dbReference>
<reference evidence="22 23" key="1">
    <citation type="submission" date="2017-04" db="EMBL/GenBank/DDBJ databases">
        <authorList>
            <person name="Criscuolo A."/>
        </authorList>
    </citation>
    <scope>NUCLEOTIDE SEQUENCE [LARGE SCALE GENOMIC DNA]</scope>
    <source>
        <strain evidence="20">16-00174</strain>
        <strain evidence="19">16-00221</strain>
    </source>
</reference>
<dbReference type="PANTHER" id="PTHR42918">
    <property type="entry name" value="LYSYL-TRNA SYNTHETASE"/>
    <property type="match status" value="1"/>
</dbReference>
<evidence type="ECO:0000259" key="15">
    <source>
        <dbReference type="PROSITE" id="PS50862"/>
    </source>
</evidence>
<dbReference type="GO" id="GO:0140096">
    <property type="term" value="F:catalytic activity, acting on a protein"/>
    <property type="evidence" value="ECO:0007669"/>
    <property type="project" value="UniProtKB-ARBA"/>
</dbReference>
<dbReference type="Gene3D" id="3.30.930.10">
    <property type="entry name" value="Bira Bifunctional Protein, Domain 2"/>
    <property type="match status" value="1"/>
</dbReference>
<evidence type="ECO:0000256" key="4">
    <source>
        <dbReference type="ARBA" id="ARBA00022490"/>
    </source>
</evidence>
<evidence type="ECO:0000256" key="9">
    <source>
        <dbReference type="ARBA" id="ARBA00022842"/>
    </source>
</evidence>
<protein>
    <recommendedName>
        <fullName evidence="13">Lysine--tRNA ligase</fullName>
        <ecNumber evidence="13">6.1.1.6</ecNumber>
    </recommendedName>
    <alternativeName>
        <fullName evidence="13">Lysyl-tRNA synthetase</fullName>
        <shortName evidence="13">LysRS</shortName>
    </alternativeName>
</protein>
<dbReference type="EMBL" id="FWYW01000055">
    <property type="protein sequence ID" value="SMD75745.1"/>
    <property type="molecule type" value="Genomic_DNA"/>
</dbReference>
<evidence type="ECO:0000256" key="12">
    <source>
        <dbReference type="ARBA" id="ARBA00048573"/>
    </source>
</evidence>
<dbReference type="GO" id="GO:0000287">
    <property type="term" value="F:magnesium ion binding"/>
    <property type="evidence" value="ECO:0007669"/>
    <property type="project" value="UniProtKB-UniRule"/>
</dbReference>
<dbReference type="GeneID" id="75083343"/>
<dbReference type="GO" id="GO:0016740">
    <property type="term" value="F:transferase activity"/>
    <property type="evidence" value="ECO:0007669"/>
    <property type="project" value="UniProtKB-ARBA"/>
</dbReference>
<evidence type="ECO:0000313" key="16">
    <source>
        <dbReference type="EMBL" id="KAA8473766.1"/>
    </source>
</evidence>
<dbReference type="NCBIfam" id="NF001756">
    <property type="entry name" value="PRK00484.1"/>
    <property type="match status" value="1"/>
</dbReference>
<feature type="binding site" evidence="13">
    <location>
        <position position="408"/>
    </location>
    <ligand>
        <name>Mg(2+)</name>
        <dbReference type="ChEBI" id="CHEBI:18420"/>
        <label>1</label>
    </ligand>
</feature>
<dbReference type="InterPro" id="IPR018149">
    <property type="entry name" value="Lys-tRNA-synth_II_C"/>
</dbReference>
<dbReference type="Proteomes" id="UP001221092">
    <property type="component" value="Chromosome"/>
</dbReference>
<dbReference type="PIRSF" id="PIRSF039101">
    <property type="entry name" value="LysRS2"/>
    <property type="match status" value="1"/>
</dbReference>
<evidence type="ECO:0000256" key="8">
    <source>
        <dbReference type="ARBA" id="ARBA00022840"/>
    </source>
</evidence>
<dbReference type="EMBL" id="FWZC01000015">
    <property type="protein sequence ID" value="SMD71214.1"/>
    <property type="molecule type" value="Genomic_DNA"/>
</dbReference>